<organism evidence="1 2">
    <name type="scientific">Eumeta variegata</name>
    <name type="common">Bagworm moth</name>
    <name type="synonym">Eumeta japonica</name>
    <dbReference type="NCBI Taxonomy" id="151549"/>
    <lineage>
        <taxon>Eukaryota</taxon>
        <taxon>Metazoa</taxon>
        <taxon>Ecdysozoa</taxon>
        <taxon>Arthropoda</taxon>
        <taxon>Hexapoda</taxon>
        <taxon>Insecta</taxon>
        <taxon>Pterygota</taxon>
        <taxon>Neoptera</taxon>
        <taxon>Endopterygota</taxon>
        <taxon>Lepidoptera</taxon>
        <taxon>Glossata</taxon>
        <taxon>Ditrysia</taxon>
        <taxon>Tineoidea</taxon>
        <taxon>Psychidae</taxon>
        <taxon>Oiketicinae</taxon>
        <taxon>Eumeta</taxon>
    </lineage>
</organism>
<protein>
    <submittedName>
        <fullName evidence="1">Uncharacterized protein</fullName>
    </submittedName>
</protein>
<evidence type="ECO:0000313" key="2">
    <source>
        <dbReference type="Proteomes" id="UP000299102"/>
    </source>
</evidence>
<keyword evidence="2" id="KW-1185">Reference proteome</keyword>
<dbReference type="AlphaFoldDB" id="A0A4C2A3E7"/>
<dbReference type="EMBL" id="BGZK01002599">
    <property type="protein sequence ID" value="GBP95216.1"/>
    <property type="molecule type" value="Genomic_DNA"/>
</dbReference>
<proteinExistence type="predicted"/>
<accession>A0A4C2A3E7</accession>
<name>A0A4C2A3E7_EUMVA</name>
<gene>
    <name evidence="1" type="ORF">EVAR_67224_1</name>
</gene>
<evidence type="ECO:0000313" key="1">
    <source>
        <dbReference type="EMBL" id="GBP95216.1"/>
    </source>
</evidence>
<reference evidence="1 2" key="1">
    <citation type="journal article" date="2019" name="Commun. Biol.">
        <title>The bagworm genome reveals a unique fibroin gene that provides high tensile strength.</title>
        <authorList>
            <person name="Kono N."/>
            <person name="Nakamura H."/>
            <person name="Ohtoshi R."/>
            <person name="Tomita M."/>
            <person name="Numata K."/>
            <person name="Arakawa K."/>
        </authorList>
    </citation>
    <scope>NUCLEOTIDE SEQUENCE [LARGE SCALE GENOMIC DNA]</scope>
</reference>
<dbReference type="Proteomes" id="UP000299102">
    <property type="component" value="Unassembled WGS sequence"/>
</dbReference>
<sequence>MSVVFVHACKGCYANASALASRQRLDYVDSRLTSVAGHVRQFTSRIAVRNAKELAKLRGILGDTANPSDKITFFQCTASSQRHRLHIDRRVRLLVTD</sequence>
<comment type="caution">
    <text evidence="1">The sequence shown here is derived from an EMBL/GenBank/DDBJ whole genome shotgun (WGS) entry which is preliminary data.</text>
</comment>